<proteinExistence type="predicted"/>
<evidence type="ECO:0000259" key="10">
    <source>
        <dbReference type="PROSITE" id="PS50240"/>
    </source>
</evidence>
<feature type="chain" id="PRO_5037495470" evidence="9">
    <location>
        <begin position="18"/>
        <end position="341"/>
    </location>
</feature>
<dbReference type="InterPro" id="IPR018114">
    <property type="entry name" value="TRYPSIN_HIS"/>
</dbReference>
<dbReference type="PROSITE" id="PS51670">
    <property type="entry name" value="SHKT"/>
    <property type="match status" value="1"/>
</dbReference>
<evidence type="ECO:0000256" key="3">
    <source>
        <dbReference type="ARBA" id="ARBA00022729"/>
    </source>
</evidence>
<dbReference type="Pfam" id="PF01549">
    <property type="entry name" value="ShK"/>
    <property type="match status" value="1"/>
</dbReference>
<feature type="signal peptide" evidence="9">
    <location>
        <begin position="1"/>
        <end position="17"/>
    </location>
</feature>
<dbReference type="PROSITE" id="PS00135">
    <property type="entry name" value="TRYPSIN_SER"/>
    <property type="match status" value="1"/>
</dbReference>
<dbReference type="GO" id="GO:0005615">
    <property type="term" value="C:extracellular space"/>
    <property type="evidence" value="ECO:0007669"/>
    <property type="project" value="TreeGrafter"/>
</dbReference>
<evidence type="ECO:0000256" key="8">
    <source>
        <dbReference type="RuleBase" id="RU363034"/>
    </source>
</evidence>
<evidence type="ECO:0000256" key="1">
    <source>
        <dbReference type="ARBA" id="ARBA00022656"/>
    </source>
</evidence>
<dbReference type="Proteomes" id="UP000887567">
    <property type="component" value="Unplaced"/>
</dbReference>
<feature type="domain" description="ShKT" evidence="11">
    <location>
        <begin position="288"/>
        <end position="324"/>
    </location>
</feature>
<dbReference type="InterPro" id="IPR001314">
    <property type="entry name" value="Peptidase_S1A"/>
</dbReference>
<dbReference type="AlphaFoldDB" id="A0A913YBE1"/>
<dbReference type="InterPro" id="IPR009003">
    <property type="entry name" value="Peptidase_S1_PA"/>
</dbReference>
<dbReference type="PANTHER" id="PTHR24257:SF17">
    <property type="match status" value="1"/>
</dbReference>
<dbReference type="PROSITE" id="PS00134">
    <property type="entry name" value="TRYPSIN_HIS"/>
    <property type="match status" value="1"/>
</dbReference>
<comment type="caution">
    <text evidence="7">Lacks conserved residue(s) required for the propagation of feature annotation.</text>
</comment>
<dbReference type="Gene3D" id="2.40.10.10">
    <property type="entry name" value="Trypsin-like serine proteases"/>
    <property type="match status" value="1"/>
</dbReference>
<keyword evidence="2 8" id="KW-0645">Protease</keyword>
<feature type="domain" description="Peptidase S1" evidence="10">
    <location>
        <begin position="30"/>
        <end position="275"/>
    </location>
</feature>
<evidence type="ECO:0000313" key="12">
    <source>
        <dbReference type="EnsemblMetazoa" id="XP_020917704.1"/>
    </source>
</evidence>
<dbReference type="GO" id="GO:0006508">
    <property type="term" value="P:proteolysis"/>
    <property type="evidence" value="ECO:0007669"/>
    <property type="project" value="UniProtKB-KW"/>
</dbReference>
<evidence type="ECO:0000256" key="5">
    <source>
        <dbReference type="ARBA" id="ARBA00022825"/>
    </source>
</evidence>
<evidence type="ECO:0000259" key="11">
    <source>
        <dbReference type="PROSITE" id="PS51670"/>
    </source>
</evidence>
<dbReference type="PROSITE" id="PS50240">
    <property type="entry name" value="TRYPSIN_DOM"/>
    <property type="match status" value="1"/>
</dbReference>
<keyword evidence="1" id="KW-0800">Toxin</keyword>
<keyword evidence="6" id="KW-1015">Disulfide bond</keyword>
<dbReference type="KEGG" id="epa:110254988"/>
<dbReference type="InterPro" id="IPR050850">
    <property type="entry name" value="Peptidase_S1_Elastase_sf"/>
</dbReference>
<dbReference type="EnsemblMetazoa" id="XM_021062045.1">
    <property type="protein sequence ID" value="XP_020917704.1"/>
    <property type="gene ID" value="LOC110254988"/>
</dbReference>
<dbReference type="InterPro" id="IPR033116">
    <property type="entry name" value="TRYPSIN_SER"/>
</dbReference>
<dbReference type="GO" id="GO:0090729">
    <property type="term" value="F:toxin activity"/>
    <property type="evidence" value="ECO:0007669"/>
    <property type="project" value="UniProtKB-KW"/>
</dbReference>
<dbReference type="SMART" id="SM00020">
    <property type="entry name" value="Tryp_SPc"/>
    <property type="match status" value="1"/>
</dbReference>
<organism evidence="12 13">
    <name type="scientific">Exaiptasia diaphana</name>
    <name type="common">Tropical sea anemone</name>
    <name type="synonym">Aiptasia pulchella</name>
    <dbReference type="NCBI Taxonomy" id="2652724"/>
    <lineage>
        <taxon>Eukaryota</taxon>
        <taxon>Metazoa</taxon>
        <taxon>Cnidaria</taxon>
        <taxon>Anthozoa</taxon>
        <taxon>Hexacorallia</taxon>
        <taxon>Actiniaria</taxon>
        <taxon>Aiptasiidae</taxon>
        <taxon>Exaiptasia</taxon>
    </lineage>
</organism>
<evidence type="ECO:0000256" key="7">
    <source>
        <dbReference type="PROSITE-ProRule" id="PRU01005"/>
    </source>
</evidence>
<keyword evidence="5 8" id="KW-0720">Serine protease</keyword>
<keyword evidence="13" id="KW-1185">Reference proteome</keyword>
<dbReference type="PRINTS" id="PR00722">
    <property type="entry name" value="CHYMOTRYPSIN"/>
</dbReference>
<keyword evidence="3 9" id="KW-0732">Signal</keyword>
<keyword evidence="4 8" id="KW-0378">Hydrolase</keyword>
<dbReference type="PANTHER" id="PTHR24257">
    <property type="entry name" value="CHYMOTRYPSIN-LIKE ELASTASE FAMILY MEMBER"/>
    <property type="match status" value="1"/>
</dbReference>
<dbReference type="OMA" id="EWIENHI"/>
<reference evidence="12" key="1">
    <citation type="submission" date="2022-11" db="UniProtKB">
        <authorList>
            <consortium name="EnsemblMetazoa"/>
        </authorList>
    </citation>
    <scope>IDENTIFICATION</scope>
</reference>
<dbReference type="InterPro" id="IPR043504">
    <property type="entry name" value="Peptidase_S1_PA_chymotrypsin"/>
</dbReference>
<dbReference type="Pfam" id="PF00089">
    <property type="entry name" value="Trypsin"/>
    <property type="match status" value="1"/>
</dbReference>
<dbReference type="InterPro" id="IPR003582">
    <property type="entry name" value="ShKT_dom"/>
</dbReference>
<dbReference type="OrthoDB" id="5965507at2759"/>
<accession>A0A913YBE1</accession>
<dbReference type="RefSeq" id="XP_020917704.1">
    <property type="nucleotide sequence ID" value="XM_021062045.1"/>
</dbReference>
<dbReference type="CDD" id="cd00190">
    <property type="entry name" value="Tryp_SPc"/>
    <property type="match status" value="1"/>
</dbReference>
<evidence type="ECO:0000256" key="6">
    <source>
        <dbReference type="ARBA" id="ARBA00023157"/>
    </source>
</evidence>
<dbReference type="SUPFAM" id="SSF50494">
    <property type="entry name" value="Trypsin-like serine proteases"/>
    <property type="match status" value="1"/>
</dbReference>
<evidence type="ECO:0000256" key="4">
    <source>
        <dbReference type="ARBA" id="ARBA00022801"/>
    </source>
</evidence>
<dbReference type="GO" id="GO:0004252">
    <property type="term" value="F:serine-type endopeptidase activity"/>
    <property type="evidence" value="ECO:0007669"/>
    <property type="project" value="InterPro"/>
</dbReference>
<evidence type="ECO:0000256" key="2">
    <source>
        <dbReference type="ARBA" id="ARBA00022670"/>
    </source>
</evidence>
<evidence type="ECO:0000313" key="13">
    <source>
        <dbReference type="Proteomes" id="UP000887567"/>
    </source>
</evidence>
<dbReference type="SMART" id="SM00254">
    <property type="entry name" value="ShKT"/>
    <property type="match status" value="1"/>
</dbReference>
<dbReference type="InterPro" id="IPR001254">
    <property type="entry name" value="Trypsin_dom"/>
</dbReference>
<sequence length="341" mass="37568">MLRAVLFLLCVLPFVISSSQVCGKRRVKRVIGGKEAVPHSWPWQVLIEKKGKAADKIGFGQHCGGTLISRQWVVTAAHCLFMSPDPSMYRIKLGAHNRSEKEAAVQTFGIDKMDINRRFLTDKGYGYDIALIKLSRPAVLNFAVGLACLPKQDDRIPVGTTCYLTGWGKTGFTLGKAISLQQTPLPIASYKDCNAGNSWFQPVDDTSMICAGFGGNTTISGCNGDSGGPLICQENSQWVLRGAVSWGDPKCRAGTTYSVFARVSTFVNWINDRMKERPAQAQPNSGSCMDEHHYCSVWKAEGKCHHPYFEERLKLNCAFSCGHCTLANIHARSLNFIIPVQ</sequence>
<name>A0A913YBE1_EXADI</name>
<dbReference type="FunFam" id="2.40.10.10:FF:000120">
    <property type="entry name" value="Putative serine protease"/>
    <property type="match status" value="1"/>
</dbReference>
<evidence type="ECO:0000256" key="9">
    <source>
        <dbReference type="SAM" id="SignalP"/>
    </source>
</evidence>
<dbReference type="GeneID" id="110254988"/>
<protein>
    <submittedName>
        <fullName evidence="12">Uncharacterized protein</fullName>
    </submittedName>
</protein>